<keyword evidence="7 11" id="KW-1133">Transmembrane helix</keyword>
<dbReference type="STRING" id="1035309.A0A2C5X3L4"/>
<evidence type="ECO:0000256" key="3">
    <source>
        <dbReference type="ARBA" id="ARBA00022448"/>
    </source>
</evidence>
<feature type="transmembrane region" description="Helical" evidence="11">
    <location>
        <begin position="122"/>
        <end position="141"/>
    </location>
</feature>
<comment type="catalytic activity">
    <reaction evidence="10">
        <text>L-cystine(out) + H(+)(out) = L-cystine(in) + H(+)(in)</text>
        <dbReference type="Rhea" id="RHEA:66172"/>
        <dbReference type="ChEBI" id="CHEBI:15378"/>
        <dbReference type="ChEBI" id="CHEBI:35491"/>
    </reaction>
    <physiologicalReaction direction="left-to-right" evidence="10">
        <dbReference type="Rhea" id="RHEA:66173"/>
    </physiologicalReaction>
</comment>
<proteinExistence type="inferred from homology"/>
<comment type="similarity">
    <text evidence="2">Belongs to the cystinosin family.</text>
</comment>
<keyword evidence="6" id="KW-0769">Symport</keyword>
<dbReference type="GO" id="GO:0015184">
    <property type="term" value="F:L-cystine transmembrane transporter activity"/>
    <property type="evidence" value="ECO:0007669"/>
    <property type="project" value="TreeGrafter"/>
</dbReference>
<evidence type="ECO:0000256" key="5">
    <source>
        <dbReference type="ARBA" id="ARBA00022737"/>
    </source>
</evidence>
<evidence type="ECO:0000313" key="12">
    <source>
        <dbReference type="EMBL" id="PHH53045.1"/>
    </source>
</evidence>
<reference evidence="12 13" key="1">
    <citation type="journal article" date="2013" name="Fungal Biol.">
        <title>Analysis of microsatellite markers in the genome of the plant pathogen Ceratocystis fimbriata.</title>
        <authorList>
            <person name="Simpson M.C."/>
            <person name="Wilken P.M."/>
            <person name="Coetzee M.P."/>
            <person name="Wingfield M.J."/>
            <person name="Wingfield B.D."/>
        </authorList>
    </citation>
    <scope>NUCLEOTIDE SEQUENCE [LARGE SCALE GENOMIC DNA]</scope>
    <source>
        <strain evidence="12 13">CBS 114723</strain>
    </source>
</reference>
<feature type="transmembrane region" description="Helical" evidence="11">
    <location>
        <begin position="44"/>
        <end position="63"/>
    </location>
</feature>
<dbReference type="SMART" id="SM00679">
    <property type="entry name" value="CTNS"/>
    <property type="match status" value="2"/>
</dbReference>
<evidence type="ECO:0000256" key="2">
    <source>
        <dbReference type="ARBA" id="ARBA00006855"/>
    </source>
</evidence>
<keyword evidence="4 11" id="KW-0812">Transmembrane</keyword>
<dbReference type="FunFam" id="1.20.1280.290:FF:000016">
    <property type="entry name" value="Cystinosin homolog"/>
    <property type="match status" value="1"/>
</dbReference>
<protein>
    <submittedName>
        <fullName evidence="12">Cystinosin-like protein</fullName>
    </submittedName>
</protein>
<evidence type="ECO:0000256" key="7">
    <source>
        <dbReference type="ARBA" id="ARBA00022989"/>
    </source>
</evidence>
<dbReference type="AlphaFoldDB" id="A0A2C5X3L4"/>
<evidence type="ECO:0000256" key="1">
    <source>
        <dbReference type="ARBA" id="ARBA00004155"/>
    </source>
</evidence>
<dbReference type="Pfam" id="PF04193">
    <property type="entry name" value="PQ-loop"/>
    <property type="match status" value="2"/>
</dbReference>
<reference evidence="12 13" key="2">
    <citation type="journal article" date="2013" name="IMA Fungus">
        <title>IMA Genome-F 1: Ceratocystis fimbriata: Draft nuclear genome sequence for the plant pathogen, Ceratocystis fimbriata.</title>
        <authorList>
            <person name="Wilken P.M."/>
            <person name="Steenkamp E.T."/>
            <person name="Wingfield M.J."/>
            <person name="de Beer Z.W."/>
            <person name="Wingfield B.D."/>
        </authorList>
    </citation>
    <scope>NUCLEOTIDE SEQUENCE [LARGE SCALE GENOMIC DNA]</scope>
    <source>
        <strain evidence="12 13">CBS 114723</strain>
    </source>
</reference>
<dbReference type="InterPro" id="IPR006603">
    <property type="entry name" value="PQ-loop_rpt"/>
</dbReference>
<dbReference type="GO" id="GO:0015293">
    <property type="term" value="F:symporter activity"/>
    <property type="evidence" value="ECO:0007669"/>
    <property type="project" value="UniProtKB-KW"/>
</dbReference>
<evidence type="ECO:0000256" key="4">
    <source>
        <dbReference type="ARBA" id="ARBA00022692"/>
    </source>
</evidence>
<name>A0A2C5X3L4_9PEZI</name>
<keyword evidence="8 11" id="KW-0472">Membrane</keyword>
<gene>
    <name evidence="12" type="primary">ctns</name>
    <name evidence="12" type="ORF">CFIMG_004818RA2</name>
</gene>
<keyword evidence="5" id="KW-0677">Repeat</keyword>
<dbReference type="GO" id="GO:0005774">
    <property type="term" value="C:vacuolar membrane"/>
    <property type="evidence" value="ECO:0007669"/>
    <property type="project" value="TreeGrafter"/>
</dbReference>
<dbReference type="Proteomes" id="UP000222788">
    <property type="component" value="Unassembled WGS sequence"/>
</dbReference>
<keyword evidence="9" id="KW-0458">Lysosome</keyword>
<sequence>MGFLSMLSVLFGWVYTTCWSLSFYPQLLLNFRRKTTAGSTIDLPFINTLGFLAYVIFTTSMYYSPMIREQYQIRNNGHLPSVAFNDVAFAAHAFAASCAIISQHWPSIWGFDPAGTTRVSRFILSVCFCCMAGVAGVSLVVTKTASFKTVRGELLDPRVDWCALDMVYAISYVKLVVTLVKYAPQIMHNYRARSTKGWSIGGILLDFTGGILSVAQLGIDSYLVGDWSGVTGNPVKLALGNISMIYDSIFIAQHYVLYASKDEEDLETLLPTASMSRRLD</sequence>
<comment type="subcellular location">
    <subcellularLocation>
        <location evidence="1">Lysosome membrane</location>
        <topology evidence="1">Multi-pass membrane protein</topology>
    </subcellularLocation>
</comment>
<dbReference type="EMBL" id="APWK03000050">
    <property type="protein sequence ID" value="PHH53045.1"/>
    <property type="molecule type" value="Genomic_DNA"/>
</dbReference>
<dbReference type="OrthoDB" id="75720at2759"/>
<organism evidence="12 13">
    <name type="scientific">Ceratocystis fimbriata CBS 114723</name>
    <dbReference type="NCBI Taxonomy" id="1035309"/>
    <lineage>
        <taxon>Eukaryota</taxon>
        <taxon>Fungi</taxon>
        <taxon>Dikarya</taxon>
        <taxon>Ascomycota</taxon>
        <taxon>Pezizomycotina</taxon>
        <taxon>Sordariomycetes</taxon>
        <taxon>Hypocreomycetidae</taxon>
        <taxon>Microascales</taxon>
        <taxon>Ceratocystidaceae</taxon>
        <taxon>Ceratocystis</taxon>
    </lineage>
</organism>
<feature type="transmembrane region" description="Helical" evidence="11">
    <location>
        <begin position="83"/>
        <end position="102"/>
    </location>
</feature>
<comment type="caution">
    <text evidence="12">The sequence shown here is derived from an EMBL/GenBank/DDBJ whole genome shotgun (WGS) entry which is preliminary data.</text>
</comment>
<evidence type="ECO:0000256" key="10">
    <source>
        <dbReference type="ARBA" id="ARBA00048473"/>
    </source>
</evidence>
<evidence type="ECO:0000256" key="8">
    <source>
        <dbReference type="ARBA" id="ARBA00023136"/>
    </source>
</evidence>
<dbReference type="Gene3D" id="1.20.1280.290">
    <property type="match status" value="2"/>
</dbReference>
<evidence type="ECO:0000313" key="13">
    <source>
        <dbReference type="Proteomes" id="UP000222788"/>
    </source>
</evidence>
<dbReference type="PANTHER" id="PTHR13131:SF5">
    <property type="entry name" value="CYSTINOSIN"/>
    <property type="match status" value="1"/>
</dbReference>
<keyword evidence="3" id="KW-0813">Transport</keyword>
<keyword evidence="13" id="KW-1185">Reference proteome</keyword>
<dbReference type="GO" id="GO:0000324">
    <property type="term" value="C:fungal-type vacuole"/>
    <property type="evidence" value="ECO:0007669"/>
    <property type="project" value="TreeGrafter"/>
</dbReference>
<evidence type="ECO:0000256" key="9">
    <source>
        <dbReference type="ARBA" id="ARBA00023228"/>
    </source>
</evidence>
<dbReference type="InterPro" id="IPR005282">
    <property type="entry name" value="LC_transporter"/>
</dbReference>
<evidence type="ECO:0000256" key="11">
    <source>
        <dbReference type="SAM" id="Phobius"/>
    </source>
</evidence>
<dbReference type="PANTHER" id="PTHR13131">
    <property type="entry name" value="CYSTINOSIN"/>
    <property type="match status" value="1"/>
</dbReference>
<accession>A0A2C5X3L4</accession>
<evidence type="ECO:0000256" key="6">
    <source>
        <dbReference type="ARBA" id="ARBA00022847"/>
    </source>
</evidence>